<dbReference type="GO" id="GO:0032869">
    <property type="term" value="P:cellular response to insulin stimulus"/>
    <property type="evidence" value="ECO:0007669"/>
    <property type="project" value="TreeGrafter"/>
</dbReference>
<feature type="compositionally biased region" description="Basic and acidic residues" evidence="6">
    <location>
        <begin position="429"/>
        <end position="439"/>
    </location>
</feature>
<reference evidence="8" key="2">
    <citation type="submission" date="2023-03" db="EMBL/GenBank/DDBJ databases">
        <authorList>
            <person name="Inwood S.N."/>
            <person name="Skelly J.G."/>
            <person name="Guhlin J."/>
            <person name="Harrop T.W.R."/>
            <person name="Goldson S.G."/>
            <person name="Dearden P.K."/>
        </authorList>
    </citation>
    <scope>NUCLEOTIDE SEQUENCE</scope>
    <source>
        <strain evidence="8">Lincoln</strain>
        <tissue evidence="8">Whole body</tissue>
    </source>
</reference>
<feature type="compositionally biased region" description="Basic and acidic residues" evidence="6">
    <location>
        <begin position="747"/>
        <end position="764"/>
    </location>
</feature>
<dbReference type="AlphaFoldDB" id="A0AA39KJ76"/>
<dbReference type="GO" id="GO:0009062">
    <property type="term" value="P:fatty acid catabolic process"/>
    <property type="evidence" value="ECO:0007669"/>
    <property type="project" value="TreeGrafter"/>
</dbReference>
<evidence type="ECO:0000313" key="9">
    <source>
        <dbReference type="Proteomes" id="UP001168972"/>
    </source>
</evidence>
<evidence type="ECO:0000256" key="4">
    <source>
        <dbReference type="ARBA" id="ARBA00012638"/>
    </source>
</evidence>
<feature type="region of interest" description="Disordered" evidence="6">
    <location>
        <begin position="506"/>
        <end position="538"/>
    </location>
</feature>
<feature type="compositionally biased region" description="Basic and acidic residues" evidence="6">
    <location>
        <begin position="450"/>
        <end position="467"/>
    </location>
</feature>
<dbReference type="GO" id="GO:0003713">
    <property type="term" value="F:transcription coactivator activity"/>
    <property type="evidence" value="ECO:0007669"/>
    <property type="project" value="TreeGrafter"/>
</dbReference>
<feature type="region of interest" description="Disordered" evidence="6">
    <location>
        <begin position="674"/>
        <end position="697"/>
    </location>
</feature>
<dbReference type="PANTHER" id="PTHR12181">
    <property type="entry name" value="LIPIN"/>
    <property type="match status" value="1"/>
</dbReference>
<keyword evidence="9" id="KW-1185">Reference proteome</keyword>
<dbReference type="InterPro" id="IPR026058">
    <property type="entry name" value="LIPIN"/>
</dbReference>
<feature type="region of interest" description="Disordered" evidence="6">
    <location>
        <begin position="316"/>
        <end position="403"/>
    </location>
</feature>
<dbReference type="Proteomes" id="UP001168972">
    <property type="component" value="Unassembled WGS sequence"/>
</dbReference>
<dbReference type="SMART" id="SM00775">
    <property type="entry name" value="LNS2"/>
    <property type="match status" value="1"/>
</dbReference>
<dbReference type="GO" id="GO:0005634">
    <property type="term" value="C:nucleus"/>
    <property type="evidence" value="ECO:0007669"/>
    <property type="project" value="TreeGrafter"/>
</dbReference>
<keyword evidence="5" id="KW-0378">Hydrolase</keyword>
<sequence length="1062" mass="120697">MYSMNYIGKFISNFRDFYNEINAATLTGAIDVIVVQQEDGSFNCSPFHVRFGKLGVLRSREKVVDIEINGEPGSIHMKLGDSGEAFFVEEVYSNGFQNDAEIPPHLACSPIPDDNCFPPPRFNLLSDLPQEQHEKILRDSVLSIEREKLEQMSSLPPDQREKFLIEQFTDLPAKHREKWLQIASMTYEERDKIFRESLSVMSTRQKQQMIRDEYSALKIEDRERLFKENFPELPAEQRTQFEKALLNDWKSNEKWCENESNQPQTETEIFDMDNINEEEPTSTISTPKSFVAVTSSERIRKISVVNNDFRPINDKPQIVAKEKSNDEFHTHVENKSTKEEIAEDVKTPQSSKRKRRKKSIMKKKGSQRKLSNGSSSQTEISESEVQVVESPKESPKESSPSPIAEIEIANVSTETLSSSPQTDFHFFSDTEVSKNRDSRPCSPVQSDTEFEMRKIQQEGKERDEGKIHQQSWRWGELPSPPPESTHPLNLSSVIVPTNDEEKIMYEEDTESGNGPSLPQSPNSVEGAIGGPKSLDSDFEESKQPIFDSNFDISMSLCGGLDSEHGPTDESFRQNLLHHEDICNDIKLYENPNLVIKINGKYYNWAVACPIIVTLAVFQRCLPPHTIENLYAQYSSISMQQDKKETITVDKNNTTNEARSGGYSSWFSWRRSAVPPSKKIQDNGHEEPAANPTPSLDIPSELKEASVVEESVPVAKSTSGIELKIDEKKIAQLETPQEGDNSLSSTPEEIKILSKPDKTRERDGEGYSGSEDSDSNQNETQGVKIPKERRSYYDSNEKYRKTLRLTSEQIASLNLKDGPNEVVFSVTTAYQGTSRCKCHIYRWRWDDKIVISDIDGTITKSDVLGHILPIVGKDWAQSGVAQLFTKIKNNGYKLLYLSSRAIGQARVTREYLKSIKQGDLSLPEGPLLLNPTSLISAFHREVIEKKPERFKISCLSDIQALFPEGSKPFYAGYGNRINDVWSYRAVGIPITRIFTINHRGELKHELTQTFQSSYSNMSYIVDHLFPALREDASDEFSNFSYWRDPIPALPNLEELCLENQTTQ</sequence>
<dbReference type="SUPFAM" id="SSF56784">
    <property type="entry name" value="HAD-like"/>
    <property type="match status" value="1"/>
</dbReference>
<dbReference type="InterPro" id="IPR031703">
    <property type="entry name" value="Lipin_mid"/>
</dbReference>
<comment type="cofactor">
    <cofactor evidence="2">
        <name>Mg(2+)</name>
        <dbReference type="ChEBI" id="CHEBI:18420"/>
    </cofactor>
</comment>
<comment type="catalytic activity">
    <reaction evidence="1">
        <text>a 1,2-diacyl-sn-glycero-3-phosphate + H2O = a 1,2-diacyl-sn-glycerol + phosphate</text>
        <dbReference type="Rhea" id="RHEA:27429"/>
        <dbReference type="ChEBI" id="CHEBI:15377"/>
        <dbReference type="ChEBI" id="CHEBI:17815"/>
        <dbReference type="ChEBI" id="CHEBI:43474"/>
        <dbReference type="ChEBI" id="CHEBI:58608"/>
        <dbReference type="EC" id="3.1.3.4"/>
    </reaction>
    <physiologicalReaction direction="left-to-right" evidence="1">
        <dbReference type="Rhea" id="RHEA:27430"/>
    </physiologicalReaction>
</comment>
<feature type="compositionally biased region" description="Low complexity" evidence="6">
    <location>
        <begin position="368"/>
        <end position="389"/>
    </location>
</feature>
<feature type="compositionally biased region" description="Polar residues" evidence="6">
    <location>
        <begin position="511"/>
        <end position="523"/>
    </location>
</feature>
<dbReference type="GO" id="GO:0008195">
    <property type="term" value="F:phosphatidate phosphatase activity"/>
    <property type="evidence" value="ECO:0007669"/>
    <property type="project" value="UniProtKB-EC"/>
</dbReference>
<evidence type="ECO:0000313" key="8">
    <source>
        <dbReference type="EMBL" id="KAK0163332.1"/>
    </source>
</evidence>
<gene>
    <name evidence="8" type="ORF">PV327_007026</name>
</gene>
<dbReference type="Pfam" id="PF16876">
    <property type="entry name" value="Lipin_mid"/>
    <property type="match status" value="1"/>
</dbReference>
<feature type="region of interest" description="Disordered" evidence="6">
    <location>
        <begin position="731"/>
        <end position="790"/>
    </location>
</feature>
<name>A0AA39KJ76_MICHY</name>
<feature type="domain" description="LNS2/PITP" evidence="7">
    <location>
        <begin position="848"/>
        <end position="1004"/>
    </location>
</feature>
<evidence type="ECO:0000256" key="2">
    <source>
        <dbReference type="ARBA" id="ARBA00001946"/>
    </source>
</evidence>
<comment type="caution">
    <text evidence="8">The sequence shown here is derived from an EMBL/GenBank/DDBJ whole genome shotgun (WGS) entry which is preliminary data.</text>
</comment>
<evidence type="ECO:0000256" key="6">
    <source>
        <dbReference type="SAM" id="MobiDB-lite"/>
    </source>
</evidence>
<dbReference type="Pfam" id="PF04571">
    <property type="entry name" value="Lipin_N"/>
    <property type="match status" value="1"/>
</dbReference>
<dbReference type="InterPro" id="IPR036412">
    <property type="entry name" value="HAD-like_sf"/>
</dbReference>
<comment type="similarity">
    <text evidence="3">Belongs to the lipin family.</text>
</comment>
<dbReference type="EC" id="3.1.3.4" evidence="4"/>
<dbReference type="PANTHER" id="PTHR12181:SF12">
    <property type="entry name" value="PHOSPHATIDATE PHOSPHATASE"/>
    <property type="match status" value="1"/>
</dbReference>
<proteinExistence type="inferred from homology"/>
<evidence type="ECO:0000256" key="3">
    <source>
        <dbReference type="ARBA" id="ARBA00005476"/>
    </source>
</evidence>
<feature type="compositionally biased region" description="Basic residues" evidence="6">
    <location>
        <begin position="351"/>
        <end position="367"/>
    </location>
</feature>
<dbReference type="EMBL" id="JAQQBR010001833">
    <property type="protein sequence ID" value="KAK0163332.1"/>
    <property type="molecule type" value="Genomic_DNA"/>
</dbReference>
<evidence type="ECO:0000256" key="5">
    <source>
        <dbReference type="ARBA" id="ARBA00022801"/>
    </source>
</evidence>
<dbReference type="GO" id="GO:0019432">
    <property type="term" value="P:triglyceride biosynthetic process"/>
    <property type="evidence" value="ECO:0007669"/>
    <property type="project" value="TreeGrafter"/>
</dbReference>
<feature type="compositionally biased region" description="Basic and acidic residues" evidence="6">
    <location>
        <begin position="678"/>
        <end position="687"/>
    </location>
</feature>
<dbReference type="GO" id="GO:0045944">
    <property type="term" value="P:positive regulation of transcription by RNA polymerase II"/>
    <property type="evidence" value="ECO:0007669"/>
    <property type="project" value="TreeGrafter"/>
</dbReference>
<organism evidence="8 9">
    <name type="scientific">Microctonus hyperodae</name>
    <name type="common">Parasitoid wasp</name>
    <dbReference type="NCBI Taxonomy" id="165561"/>
    <lineage>
        <taxon>Eukaryota</taxon>
        <taxon>Metazoa</taxon>
        <taxon>Ecdysozoa</taxon>
        <taxon>Arthropoda</taxon>
        <taxon>Hexapoda</taxon>
        <taxon>Insecta</taxon>
        <taxon>Pterygota</taxon>
        <taxon>Neoptera</taxon>
        <taxon>Endopterygota</taxon>
        <taxon>Hymenoptera</taxon>
        <taxon>Apocrita</taxon>
        <taxon>Ichneumonoidea</taxon>
        <taxon>Braconidae</taxon>
        <taxon>Euphorinae</taxon>
        <taxon>Microctonus</taxon>
    </lineage>
</organism>
<dbReference type="InterPro" id="IPR007651">
    <property type="entry name" value="Lipin_N"/>
</dbReference>
<reference evidence="8" key="1">
    <citation type="journal article" date="2023" name="bioRxiv">
        <title>Scaffold-level genome assemblies of two parasitoid biocontrol wasps reveal the parthenogenesis mechanism and an associated novel virus.</title>
        <authorList>
            <person name="Inwood S."/>
            <person name="Skelly J."/>
            <person name="Guhlin J."/>
            <person name="Harrop T."/>
            <person name="Goldson S."/>
            <person name="Dearden P."/>
        </authorList>
    </citation>
    <scope>NUCLEOTIDE SEQUENCE</scope>
    <source>
        <strain evidence="8">Lincoln</strain>
        <tissue evidence="8">Whole body</tissue>
    </source>
</reference>
<dbReference type="InterPro" id="IPR013209">
    <property type="entry name" value="LNS2"/>
</dbReference>
<feature type="compositionally biased region" description="Basic and acidic residues" evidence="6">
    <location>
        <begin position="320"/>
        <end position="346"/>
    </location>
</feature>
<protein>
    <recommendedName>
        <fullName evidence="4">phosphatidate phosphatase</fullName>
        <ecNumber evidence="4">3.1.3.4</ecNumber>
    </recommendedName>
</protein>
<feature type="compositionally biased region" description="Polar residues" evidence="6">
    <location>
        <begin position="733"/>
        <end position="746"/>
    </location>
</feature>
<evidence type="ECO:0000256" key="1">
    <source>
        <dbReference type="ARBA" id="ARBA00001180"/>
    </source>
</evidence>
<evidence type="ECO:0000259" key="7">
    <source>
        <dbReference type="SMART" id="SM00775"/>
    </source>
</evidence>
<feature type="region of interest" description="Disordered" evidence="6">
    <location>
        <begin position="429"/>
        <end position="490"/>
    </location>
</feature>
<dbReference type="Pfam" id="PF08235">
    <property type="entry name" value="LNS2"/>
    <property type="match status" value="1"/>
</dbReference>
<dbReference type="InterPro" id="IPR031315">
    <property type="entry name" value="LNS2/PITP"/>
</dbReference>
<accession>A0AA39KJ76</accession>